<proteinExistence type="predicted"/>
<dbReference type="RefSeq" id="WP_107726164.1">
    <property type="nucleotide sequence ID" value="NZ_PZZP01000001.1"/>
</dbReference>
<dbReference type="PIRSF" id="PIRSF010606">
    <property type="entry name" value="Spore_coat_CotJB"/>
    <property type="match status" value="1"/>
</dbReference>
<dbReference type="InterPro" id="IPR016571">
    <property type="entry name" value="Spore_coat_assembly_CotJB"/>
</dbReference>
<dbReference type="OrthoDB" id="9804099at2"/>
<keyword evidence="3" id="KW-1185">Reference proteome</keyword>
<name>A0A2T4ZBK7_9BACL</name>
<evidence type="ECO:0000259" key="1">
    <source>
        <dbReference type="Pfam" id="PF12652"/>
    </source>
</evidence>
<keyword evidence="2" id="KW-0946">Virion</keyword>
<sequence>MGNIQGWSRKRKTQYDQMLKEIQVVDFVLVELTLYLDTHPHDREAIGQYNHYMEQSRHLKHHFECMFGPLTHFGGSPSTDPWSWHEAPWPWQV</sequence>
<accession>A0A2T4ZBK7</accession>
<gene>
    <name evidence="2" type="ORF">C8J48_1897</name>
</gene>
<dbReference type="AlphaFoldDB" id="A0A2T4ZBK7"/>
<protein>
    <submittedName>
        <fullName evidence="2">Spore coat protein JB</fullName>
    </submittedName>
</protein>
<evidence type="ECO:0000313" key="3">
    <source>
        <dbReference type="Proteomes" id="UP000241639"/>
    </source>
</evidence>
<feature type="domain" description="Protein CotJB" evidence="1">
    <location>
        <begin position="17"/>
        <end position="92"/>
    </location>
</feature>
<evidence type="ECO:0000313" key="2">
    <source>
        <dbReference type="EMBL" id="PTM59290.1"/>
    </source>
</evidence>
<dbReference type="Proteomes" id="UP000241639">
    <property type="component" value="Unassembled WGS sequence"/>
</dbReference>
<keyword evidence="2" id="KW-0167">Capsid protein</keyword>
<reference evidence="2 3" key="1">
    <citation type="submission" date="2018-04" db="EMBL/GenBank/DDBJ databases">
        <title>Genomic Encyclopedia of Archaeal and Bacterial Type Strains, Phase II (KMG-II): from individual species to whole genera.</title>
        <authorList>
            <person name="Goeker M."/>
        </authorList>
    </citation>
    <scope>NUCLEOTIDE SEQUENCE [LARGE SCALE GENOMIC DNA]</scope>
    <source>
        <strain evidence="2 3">DSM 45169</strain>
    </source>
</reference>
<dbReference type="InterPro" id="IPR024207">
    <property type="entry name" value="CotJB_dom"/>
</dbReference>
<organism evidence="2 3">
    <name type="scientific">Desmospora activa DSM 45169</name>
    <dbReference type="NCBI Taxonomy" id="1121389"/>
    <lineage>
        <taxon>Bacteria</taxon>
        <taxon>Bacillati</taxon>
        <taxon>Bacillota</taxon>
        <taxon>Bacilli</taxon>
        <taxon>Bacillales</taxon>
        <taxon>Thermoactinomycetaceae</taxon>
        <taxon>Desmospora</taxon>
    </lineage>
</organism>
<comment type="caution">
    <text evidence="2">The sequence shown here is derived from an EMBL/GenBank/DDBJ whole genome shotgun (WGS) entry which is preliminary data.</text>
</comment>
<dbReference type="Pfam" id="PF12652">
    <property type="entry name" value="CotJB"/>
    <property type="match status" value="1"/>
</dbReference>
<dbReference type="EMBL" id="PZZP01000001">
    <property type="protein sequence ID" value="PTM59290.1"/>
    <property type="molecule type" value="Genomic_DNA"/>
</dbReference>